<proteinExistence type="predicted"/>
<sequence length="265" mass="27104">MRRLSDHIRPADVTLWGGIALGCWAAAVLAANVSALVPPSMLAGLHASRLDGGTLNQLRGQVAGLEADAARLRRETAALERRFDMTQQQAGTVTQRVGALESSIPRLLEALPKTAEIDRSALTASTDANGPQRFEAEGGSVVVRHSPLVPPAPLEMPIDGTDTQPLPAALESDDAATGDLGIAIGPAVDEAGAGAEWAELEARVGALLIGLRPVLGDGEAGDGRRIIAGPVAGETEATTLCTHLEMVAVTCAPAPYVGDPIAAGG</sequence>
<reference evidence="2 3" key="1">
    <citation type="submission" date="2016-11" db="EMBL/GenBank/DDBJ databases">
        <authorList>
            <person name="Jaros S."/>
            <person name="Januszkiewicz K."/>
            <person name="Wedrychowicz H."/>
        </authorList>
    </citation>
    <scope>NUCLEOTIDE SEQUENCE [LARGE SCALE GENOMIC DNA]</scope>
    <source>
        <strain evidence="2 3">ATCC 23634</strain>
    </source>
</reference>
<dbReference type="PROSITE" id="PS51257">
    <property type="entry name" value="PROKAR_LIPOPROTEIN"/>
    <property type="match status" value="1"/>
</dbReference>
<evidence type="ECO:0000313" key="2">
    <source>
        <dbReference type="EMBL" id="SFZ82195.1"/>
    </source>
</evidence>
<dbReference type="RefSeq" id="WP_143145661.1">
    <property type="nucleotide sequence ID" value="NZ_FPKU01000001.1"/>
</dbReference>
<dbReference type="OrthoDB" id="7945190at2"/>
<accession>A0A1K2HUX8</accession>
<name>A0A1K2HUX8_9HYPH</name>
<dbReference type="AlphaFoldDB" id="A0A1K2HUX8"/>
<dbReference type="EMBL" id="FPKU01000001">
    <property type="protein sequence ID" value="SFZ82195.1"/>
    <property type="molecule type" value="Genomic_DNA"/>
</dbReference>
<organism evidence="2 3">
    <name type="scientific">Devosia enhydra</name>
    <dbReference type="NCBI Taxonomy" id="665118"/>
    <lineage>
        <taxon>Bacteria</taxon>
        <taxon>Pseudomonadati</taxon>
        <taxon>Pseudomonadota</taxon>
        <taxon>Alphaproteobacteria</taxon>
        <taxon>Hyphomicrobiales</taxon>
        <taxon>Devosiaceae</taxon>
        <taxon>Devosia</taxon>
    </lineage>
</organism>
<keyword evidence="3" id="KW-1185">Reference proteome</keyword>
<gene>
    <name evidence="2" type="ORF">SAMN02983003_0932</name>
</gene>
<protein>
    <submittedName>
        <fullName evidence="2">Uncharacterized protein</fullName>
    </submittedName>
</protein>
<dbReference type="Proteomes" id="UP000183447">
    <property type="component" value="Unassembled WGS sequence"/>
</dbReference>
<dbReference type="STRING" id="665118.SAMN02983003_0932"/>
<keyword evidence="1" id="KW-0175">Coiled coil</keyword>
<feature type="coiled-coil region" evidence="1">
    <location>
        <begin position="55"/>
        <end position="89"/>
    </location>
</feature>
<evidence type="ECO:0000256" key="1">
    <source>
        <dbReference type="SAM" id="Coils"/>
    </source>
</evidence>
<evidence type="ECO:0000313" key="3">
    <source>
        <dbReference type="Proteomes" id="UP000183447"/>
    </source>
</evidence>